<protein>
    <submittedName>
        <fullName evidence="1">Uncharacterized protein</fullName>
    </submittedName>
</protein>
<evidence type="ECO:0000313" key="2">
    <source>
        <dbReference type="Proteomes" id="UP000029737"/>
    </source>
</evidence>
<dbReference type="EMBL" id="JPMV01000005">
    <property type="protein sequence ID" value="KGI83010.1"/>
    <property type="molecule type" value="Genomic_DNA"/>
</dbReference>
<sequence length="216" mass="23170">MTATPGYAARDNRGDNGFRIRSTSLTDTCGLPDSVEELAAISVGELDWAGSVLPPVRLLGRRVVPVAELVPDAHAERVCVGSGPVLDRTEIATWVWPEMSDRVPPAAARVSGVLAPARHWRTALTAAVPFARFTSAAIVVPRGVSDRDDFVSSCLIRARQFGVAVLSADEHSVRVELEGRSFADTAPAEQTAVSRWVNEVVYDQLLASETPAPSRN</sequence>
<organism evidence="1 2">
    <name type="scientific">Actinopolyspora erythraea</name>
    <dbReference type="NCBI Taxonomy" id="414996"/>
    <lineage>
        <taxon>Bacteria</taxon>
        <taxon>Bacillati</taxon>
        <taxon>Actinomycetota</taxon>
        <taxon>Actinomycetes</taxon>
        <taxon>Actinopolysporales</taxon>
        <taxon>Actinopolysporaceae</taxon>
        <taxon>Actinopolyspora</taxon>
    </lineage>
</organism>
<dbReference type="Proteomes" id="UP000029737">
    <property type="component" value="Unassembled WGS sequence"/>
</dbReference>
<dbReference type="RefSeq" id="WP_043569561.1">
    <property type="nucleotide sequence ID" value="NZ_CP022752.1"/>
</dbReference>
<evidence type="ECO:0000313" key="1">
    <source>
        <dbReference type="EMBL" id="KGI83010.1"/>
    </source>
</evidence>
<comment type="caution">
    <text evidence="1">The sequence shown here is derived from an EMBL/GenBank/DDBJ whole genome shotgun (WGS) entry which is preliminary data.</text>
</comment>
<gene>
    <name evidence="1" type="ORF">IL38_01390</name>
</gene>
<proteinExistence type="predicted"/>
<name>A0ABR4X931_9ACTN</name>
<reference evidence="1 2" key="1">
    <citation type="journal article" date="2014" name="PLoS ONE">
        <title>Identification and Characterization of a New Erythromycin Biosynthetic Gene Cluster in Actinopolyspora erythraea YIM90600, a Novel Erythronolide-Producing Halophilic Actinomycete Isolated from Salt Field.</title>
        <authorList>
            <person name="Chen D."/>
            <person name="Feng J."/>
            <person name="Huang L."/>
            <person name="Zhang Q."/>
            <person name="Wu J."/>
            <person name="Zhu X."/>
            <person name="Duan Y."/>
            <person name="Xu Z."/>
        </authorList>
    </citation>
    <scope>NUCLEOTIDE SEQUENCE [LARGE SCALE GENOMIC DNA]</scope>
    <source>
        <strain evidence="1 2">YIM90600</strain>
    </source>
</reference>
<keyword evidence="2" id="KW-1185">Reference proteome</keyword>
<accession>A0ABR4X931</accession>